<sequence>MQVVRPLLVCPAIQGSNDLELVAVFAPKCLSIAGGGLSCDAFTHLWLRHSHTVELLRSSYYSFIVAAISTISLLLTSVGSVGGVDLGAYTVAGSEYPLRCCCSCRCGVLDSASAYRDLKSMFASTLGKGLWILELRFGAAMTNCVPRFYHRIFWIASHYGCKFKDLFTSKILAHPLKLSTFPDGYEVGGREGGREGGTVTPARSAVNHFPGRRTVRCSDGRAGLPRREGRIEWFGRLSGNWRLARDQGTSSVGSLTTTRFSMLYRSCRAAIILAQDILFSPSNRPKMMVCTGEEVCVPVGRGKRGEVEVTQRNKLLWWYKLDHVGLGEGGGLVEVVGIRDTYRMSVLHLLCPVIRHTVRERVEHSSADEVMEFAYSEYRDLAVAMGASGGKAQCMLHASNVRESVLLLADQTSKNSCDVSTFDMLMLYAVLNSGVTIRGSDGAWQGRSPPPPLPGYPGSTPFGFTTGSSRVGAVLDDDACWRVFSRCSRFMTIRLIFVSKRQGQKTRMMRACGWDGLAGPARTRGVCVSGIDAAPHRTHLLPPSSIRLAGPRVRPYPTRSSFPLDIEVRDQLGQRQHPPPPYPRSPQLYSQPSFRFKASETEQATRRSRHLQGSRQGPAVSDRPSPRLELISGKPWETETRLAGPGFDRRPNRMRVQSLTIAPPSPVARLEILLCCIIWQQKRYNRIRHWRLVRLLAFHQGEPGSIPSGNHKWESCRTTLLAGGFSRGSPYPRHCIRALPHSHLVSPTSVLDTSLLRAAHISQLNLIPTLGTIPGLRDSYTRGEVDSFHQLDMHLTFSLVLPVFAESFVRIMTNRITTCVVLHEENRTCSIFSFCARCALHTILGKVSISRKFGTHLASCETCLRSGQSAEGAACNENMKWHVQGGVPGNRGN</sequence>
<name>A0ABQ9GBW9_9NEOP</name>
<dbReference type="Proteomes" id="UP001159363">
    <property type="component" value="Chromosome 13"/>
</dbReference>
<evidence type="ECO:0000256" key="1">
    <source>
        <dbReference type="SAM" id="MobiDB-lite"/>
    </source>
</evidence>
<reference evidence="2 3" key="1">
    <citation type="submission" date="2023-02" db="EMBL/GenBank/DDBJ databases">
        <title>LHISI_Scaffold_Assembly.</title>
        <authorList>
            <person name="Stuart O.P."/>
            <person name="Cleave R."/>
            <person name="Magrath M.J.L."/>
            <person name="Mikheyev A.S."/>
        </authorList>
    </citation>
    <scope>NUCLEOTIDE SEQUENCE [LARGE SCALE GENOMIC DNA]</scope>
    <source>
        <strain evidence="2">Daus_M_001</strain>
        <tissue evidence="2">Leg muscle</tissue>
    </source>
</reference>
<accession>A0ABQ9GBW9</accession>
<organism evidence="2 3">
    <name type="scientific">Dryococelus australis</name>
    <dbReference type="NCBI Taxonomy" id="614101"/>
    <lineage>
        <taxon>Eukaryota</taxon>
        <taxon>Metazoa</taxon>
        <taxon>Ecdysozoa</taxon>
        <taxon>Arthropoda</taxon>
        <taxon>Hexapoda</taxon>
        <taxon>Insecta</taxon>
        <taxon>Pterygota</taxon>
        <taxon>Neoptera</taxon>
        <taxon>Polyneoptera</taxon>
        <taxon>Phasmatodea</taxon>
        <taxon>Verophasmatodea</taxon>
        <taxon>Anareolatae</taxon>
        <taxon>Phasmatidae</taxon>
        <taxon>Eurycanthinae</taxon>
        <taxon>Dryococelus</taxon>
    </lineage>
</organism>
<gene>
    <name evidence="2" type="ORF">PR048_030112</name>
</gene>
<comment type="caution">
    <text evidence="2">The sequence shown here is derived from an EMBL/GenBank/DDBJ whole genome shotgun (WGS) entry which is preliminary data.</text>
</comment>
<dbReference type="EMBL" id="JARBHB010000014">
    <property type="protein sequence ID" value="KAJ8868574.1"/>
    <property type="molecule type" value="Genomic_DNA"/>
</dbReference>
<keyword evidence="3" id="KW-1185">Reference proteome</keyword>
<evidence type="ECO:0000313" key="3">
    <source>
        <dbReference type="Proteomes" id="UP001159363"/>
    </source>
</evidence>
<protein>
    <submittedName>
        <fullName evidence="2">Uncharacterized protein</fullName>
    </submittedName>
</protein>
<proteinExistence type="predicted"/>
<feature type="region of interest" description="Disordered" evidence="1">
    <location>
        <begin position="597"/>
        <end position="630"/>
    </location>
</feature>
<evidence type="ECO:0000313" key="2">
    <source>
        <dbReference type="EMBL" id="KAJ8868574.1"/>
    </source>
</evidence>